<dbReference type="Gene3D" id="3.40.190.10">
    <property type="entry name" value="Periplasmic binding protein-like II"/>
    <property type="match status" value="2"/>
</dbReference>
<dbReference type="PANTHER" id="PTHR43649:SF14">
    <property type="entry name" value="BLR3389 PROTEIN"/>
    <property type="match status" value="1"/>
</dbReference>
<name>A0ABM8GTR5_9MICO</name>
<reference evidence="2" key="1">
    <citation type="journal article" date="2019" name="Int. J. Syst. Evol. Microbiol.">
        <title>The Global Catalogue of Microorganisms (GCM) 10K type strain sequencing project: providing services to taxonomists for standard genome sequencing and annotation.</title>
        <authorList>
            <consortium name="The Broad Institute Genomics Platform"/>
            <consortium name="The Broad Institute Genome Sequencing Center for Infectious Disease"/>
            <person name="Wu L."/>
            <person name="Ma J."/>
        </authorList>
    </citation>
    <scope>NUCLEOTIDE SEQUENCE [LARGE SCALE GENOMIC DNA]</scope>
    <source>
        <strain evidence="2">NBRC 108728</strain>
    </source>
</reference>
<keyword evidence="2" id="KW-1185">Reference proteome</keyword>
<dbReference type="RefSeq" id="WP_286344524.1">
    <property type="nucleotide sequence ID" value="NZ_AP027732.1"/>
</dbReference>
<evidence type="ECO:0000313" key="2">
    <source>
        <dbReference type="Proteomes" id="UP001321486"/>
    </source>
</evidence>
<proteinExistence type="predicted"/>
<dbReference type="PANTHER" id="PTHR43649">
    <property type="entry name" value="ARABINOSE-BINDING PROTEIN-RELATED"/>
    <property type="match status" value="1"/>
</dbReference>
<gene>
    <name evidence="1" type="ORF">GCM10025867_40940</name>
</gene>
<evidence type="ECO:0000313" key="1">
    <source>
        <dbReference type="EMBL" id="BDZ51853.1"/>
    </source>
</evidence>
<organism evidence="1 2">
    <name type="scientific">Frondihabitans sucicola</name>
    <dbReference type="NCBI Taxonomy" id="1268041"/>
    <lineage>
        <taxon>Bacteria</taxon>
        <taxon>Bacillati</taxon>
        <taxon>Actinomycetota</taxon>
        <taxon>Actinomycetes</taxon>
        <taxon>Micrococcales</taxon>
        <taxon>Microbacteriaceae</taxon>
        <taxon>Frondihabitans</taxon>
    </lineage>
</organism>
<dbReference type="Proteomes" id="UP001321486">
    <property type="component" value="Chromosome"/>
</dbReference>
<dbReference type="SUPFAM" id="SSF53850">
    <property type="entry name" value="Periplasmic binding protein-like II"/>
    <property type="match status" value="1"/>
</dbReference>
<protein>
    <recommendedName>
        <fullName evidence="3">Extracellular solute-binding protein</fullName>
    </recommendedName>
</protein>
<accession>A0ABM8GTR5</accession>
<evidence type="ECO:0008006" key="3">
    <source>
        <dbReference type="Google" id="ProtNLM"/>
    </source>
</evidence>
<dbReference type="InterPro" id="IPR050490">
    <property type="entry name" value="Bact_solute-bd_prot1"/>
</dbReference>
<sequence>MTDSLLNIAPYGASKLSDEYTPWVWNQVKQGSNVWAIPQDAGPMGNLFRTDILKKAGITTPPATWDEYATEAATVKSKTGAYMSNLASNDAGQFLGLLWQAGVKPFGYDGDKGVKVAVDSADAKKVADYWQKLIDNGSISTDPDFTDDWYQGLANGKYAGWLTAAWGPSFLQGTAAKTSGLWNAAALPQYSTSAKVSGNWGGSSDAVLKTSKNPIAAYEFAKFINNDTESTLQFANKQFLFPTSTKTLESSAFTDEKAAFYGGQQVNKQFAAISATVDTKFQWLPYMDYAYSSYNETVGKALANKTSLSDGLDAWQKDLVTYGTQQGFSVNK</sequence>
<dbReference type="EMBL" id="AP027732">
    <property type="protein sequence ID" value="BDZ51853.1"/>
    <property type="molecule type" value="Genomic_DNA"/>
</dbReference>